<reference evidence="10" key="1">
    <citation type="journal article" date="2023" name="Mol. Biol. Evol.">
        <title>Third-Generation Sequencing Reveals the Adaptive Role of the Epigenome in Three Deep-Sea Polychaetes.</title>
        <authorList>
            <person name="Perez M."/>
            <person name="Aroh O."/>
            <person name="Sun Y."/>
            <person name="Lan Y."/>
            <person name="Juniper S.K."/>
            <person name="Young C.R."/>
            <person name="Angers B."/>
            <person name="Qian P.Y."/>
        </authorList>
    </citation>
    <scope>NUCLEOTIDE SEQUENCE</scope>
    <source>
        <strain evidence="10">P08H-3</strain>
    </source>
</reference>
<dbReference type="Gene3D" id="1.20.1070.10">
    <property type="entry name" value="Rhodopsin 7-helix transmembrane proteins"/>
    <property type="match status" value="1"/>
</dbReference>
<dbReference type="GO" id="GO:0004930">
    <property type="term" value="F:G protein-coupled receptor activity"/>
    <property type="evidence" value="ECO:0007669"/>
    <property type="project" value="UniProtKB-KW"/>
</dbReference>
<dbReference type="EMBL" id="JAODUP010000020">
    <property type="protein sequence ID" value="KAK2168153.1"/>
    <property type="molecule type" value="Genomic_DNA"/>
</dbReference>
<dbReference type="InterPro" id="IPR017452">
    <property type="entry name" value="GPCR_Rhodpsn_7TM"/>
</dbReference>
<organism evidence="10 11">
    <name type="scientific">Paralvinella palmiformis</name>
    <dbReference type="NCBI Taxonomy" id="53620"/>
    <lineage>
        <taxon>Eukaryota</taxon>
        <taxon>Metazoa</taxon>
        <taxon>Spiralia</taxon>
        <taxon>Lophotrochozoa</taxon>
        <taxon>Annelida</taxon>
        <taxon>Polychaeta</taxon>
        <taxon>Sedentaria</taxon>
        <taxon>Canalipalpata</taxon>
        <taxon>Terebellida</taxon>
        <taxon>Terebelliformia</taxon>
        <taxon>Alvinellidae</taxon>
        <taxon>Paralvinella</taxon>
    </lineage>
</organism>
<dbReference type="PRINTS" id="PR00237">
    <property type="entry name" value="GPCRRHODOPSN"/>
</dbReference>
<dbReference type="AlphaFoldDB" id="A0AAD9KAK4"/>
<evidence type="ECO:0000313" key="11">
    <source>
        <dbReference type="Proteomes" id="UP001208570"/>
    </source>
</evidence>
<dbReference type="GO" id="GO:0005886">
    <property type="term" value="C:plasma membrane"/>
    <property type="evidence" value="ECO:0007669"/>
    <property type="project" value="TreeGrafter"/>
</dbReference>
<comment type="caution">
    <text evidence="10">The sequence shown here is derived from an EMBL/GenBank/DDBJ whole genome shotgun (WGS) entry which is preliminary data.</text>
</comment>
<dbReference type="InterPro" id="IPR000276">
    <property type="entry name" value="GPCR_Rhodpsn"/>
</dbReference>
<dbReference type="PANTHER" id="PTHR24243:SF230">
    <property type="entry name" value="G-PROTEIN COUPLED RECEPTORS FAMILY 1 PROFILE DOMAIN-CONTAINING PROTEIN"/>
    <property type="match status" value="1"/>
</dbReference>
<dbReference type="PROSITE" id="PS50262">
    <property type="entry name" value="G_PROTEIN_RECEP_F1_2"/>
    <property type="match status" value="1"/>
</dbReference>
<dbReference type="Pfam" id="PF00001">
    <property type="entry name" value="7tm_1"/>
    <property type="match status" value="1"/>
</dbReference>
<keyword evidence="7" id="KW-0807">Transducer</keyword>
<evidence type="ECO:0000256" key="7">
    <source>
        <dbReference type="ARBA" id="ARBA00023224"/>
    </source>
</evidence>
<feature type="transmembrane region" description="Helical" evidence="8">
    <location>
        <begin position="169"/>
        <end position="188"/>
    </location>
</feature>
<keyword evidence="3 8" id="KW-1133">Transmembrane helix</keyword>
<evidence type="ECO:0000313" key="10">
    <source>
        <dbReference type="EMBL" id="KAK2168153.1"/>
    </source>
</evidence>
<protein>
    <recommendedName>
        <fullName evidence="9">G-protein coupled receptors family 1 profile domain-containing protein</fullName>
    </recommendedName>
</protein>
<feature type="transmembrane region" description="Helical" evidence="8">
    <location>
        <begin position="40"/>
        <end position="68"/>
    </location>
</feature>
<keyword evidence="11" id="KW-1185">Reference proteome</keyword>
<evidence type="ECO:0000256" key="3">
    <source>
        <dbReference type="ARBA" id="ARBA00022989"/>
    </source>
</evidence>
<feature type="domain" description="G-protein coupled receptors family 1 profile" evidence="9">
    <location>
        <begin position="58"/>
        <end position="343"/>
    </location>
</feature>
<gene>
    <name evidence="10" type="ORF">LSH36_20g14006</name>
</gene>
<keyword evidence="4" id="KW-0297">G-protein coupled receptor</keyword>
<comment type="subcellular location">
    <subcellularLocation>
        <location evidence="1">Membrane</location>
        <topology evidence="1">Multi-pass membrane protein</topology>
    </subcellularLocation>
</comment>
<sequence length="392" mass="43885">MAAALTTLATETLPYAANESLASNATPPTLSSLVLQYQGIWYGCFVVMGIILPLGLICNTLSFVVFVTSKALIKTSTGHYLVALSIADWLFLVGDFIRWLHTASPLTSDFYLDVDFMFTNDVVCKLTHFVRYGSKLASAWTTVAITVERFISVRWPLHAHQMSTVSRARLVIAATYVTCFTLGAYPLWTVAVAPYGPEKTACRIVKPLSYKTWSWVSLRIGSLLLPGILMLVFTGLIVLSLAKAKDQRLTRLSYRRPSPGARINNSVHRIKHNVQRQLTAILLAVGISFILLRLPYTVTYYLNNYKKHIWKPMTKTRSVNMYTINKVADVVATSNYAINFFLYCFCGSAFRGQLKALTCSWRSNRHKSSGYSATASFSLSERTSPYQTRSRS</sequence>
<feature type="transmembrane region" description="Helical" evidence="8">
    <location>
        <begin position="220"/>
        <end position="242"/>
    </location>
</feature>
<keyword evidence="2 8" id="KW-0812">Transmembrane</keyword>
<evidence type="ECO:0000256" key="6">
    <source>
        <dbReference type="ARBA" id="ARBA00023170"/>
    </source>
</evidence>
<dbReference type="SUPFAM" id="SSF81321">
    <property type="entry name" value="Family A G protein-coupled receptor-like"/>
    <property type="match status" value="1"/>
</dbReference>
<evidence type="ECO:0000256" key="8">
    <source>
        <dbReference type="SAM" id="Phobius"/>
    </source>
</evidence>
<evidence type="ECO:0000256" key="1">
    <source>
        <dbReference type="ARBA" id="ARBA00004141"/>
    </source>
</evidence>
<evidence type="ECO:0000256" key="5">
    <source>
        <dbReference type="ARBA" id="ARBA00023136"/>
    </source>
</evidence>
<keyword evidence="6" id="KW-0675">Receptor</keyword>
<proteinExistence type="predicted"/>
<keyword evidence="5 8" id="KW-0472">Membrane</keyword>
<name>A0AAD9KAK4_9ANNE</name>
<feature type="transmembrane region" description="Helical" evidence="8">
    <location>
        <begin position="80"/>
        <end position="100"/>
    </location>
</feature>
<evidence type="ECO:0000259" key="9">
    <source>
        <dbReference type="PROSITE" id="PS50262"/>
    </source>
</evidence>
<accession>A0AAD9KAK4</accession>
<evidence type="ECO:0000256" key="4">
    <source>
        <dbReference type="ARBA" id="ARBA00023040"/>
    </source>
</evidence>
<dbReference type="PANTHER" id="PTHR24243">
    <property type="entry name" value="G-PROTEIN COUPLED RECEPTOR"/>
    <property type="match status" value="1"/>
</dbReference>
<feature type="transmembrane region" description="Helical" evidence="8">
    <location>
        <begin position="278"/>
        <end position="296"/>
    </location>
</feature>
<dbReference type="CDD" id="cd14978">
    <property type="entry name" value="7tmA_FMRFamide_R-like"/>
    <property type="match status" value="1"/>
</dbReference>
<feature type="transmembrane region" description="Helical" evidence="8">
    <location>
        <begin position="137"/>
        <end position="157"/>
    </location>
</feature>
<dbReference type="Proteomes" id="UP001208570">
    <property type="component" value="Unassembled WGS sequence"/>
</dbReference>
<evidence type="ECO:0000256" key="2">
    <source>
        <dbReference type="ARBA" id="ARBA00022692"/>
    </source>
</evidence>